<dbReference type="EMBL" id="WIXE01003583">
    <property type="protein sequence ID" value="KAK5983808.1"/>
    <property type="molecule type" value="Genomic_DNA"/>
</dbReference>
<protein>
    <submittedName>
        <fullName evidence="2">Uncharacterized protein</fullName>
    </submittedName>
</protein>
<dbReference type="AlphaFoldDB" id="A0AAN8IU94"/>
<proteinExistence type="predicted"/>
<feature type="chain" id="PRO_5042874762" evidence="1">
    <location>
        <begin position="17"/>
        <end position="153"/>
    </location>
</feature>
<evidence type="ECO:0000256" key="1">
    <source>
        <dbReference type="SAM" id="SignalP"/>
    </source>
</evidence>
<feature type="signal peptide" evidence="1">
    <location>
        <begin position="1"/>
        <end position="16"/>
    </location>
</feature>
<accession>A0AAN8IU94</accession>
<keyword evidence="3" id="KW-1185">Reference proteome</keyword>
<organism evidence="2 3">
    <name type="scientific">Trichostrongylus colubriformis</name>
    <name type="common">Black scour worm</name>
    <dbReference type="NCBI Taxonomy" id="6319"/>
    <lineage>
        <taxon>Eukaryota</taxon>
        <taxon>Metazoa</taxon>
        <taxon>Ecdysozoa</taxon>
        <taxon>Nematoda</taxon>
        <taxon>Chromadorea</taxon>
        <taxon>Rhabditida</taxon>
        <taxon>Rhabditina</taxon>
        <taxon>Rhabditomorpha</taxon>
        <taxon>Strongyloidea</taxon>
        <taxon>Trichostrongylidae</taxon>
        <taxon>Trichostrongylus</taxon>
    </lineage>
</organism>
<gene>
    <name evidence="2" type="ORF">GCK32_015299</name>
</gene>
<reference evidence="2 3" key="1">
    <citation type="submission" date="2019-10" db="EMBL/GenBank/DDBJ databases">
        <title>Assembly and Annotation for the nematode Trichostrongylus colubriformis.</title>
        <authorList>
            <person name="Martin J."/>
        </authorList>
    </citation>
    <scope>NUCLEOTIDE SEQUENCE [LARGE SCALE GENOMIC DNA]</scope>
    <source>
        <strain evidence="2">G859</strain>
        <tissue evidence="2">Whole worm</tissue>
    </source>
</reference>
<sequence>MFRICLCFVIFLVALADDTNMQAKAKQLEDVFKSNLSPEQKKAKFNEFLTSLGGDYKAKFDSLINELKMKLASSSNEKVKNLGNKLLSQFEAGAFFSGMENGHSRTMITKEIADAKLSEADRAEMKTLKEEFGQKFHSMFQGVLPKENPTSST</sequence>
<evidence type="ECO:0000313" key="2">
    <source>
        <dbReference type="EMBL" id="KAK5983808.1"/>
    </source>
</evidence>
<dbReference type="Proteomes" id="UP001331761">
    <property type="component" value="Unassembled WGS sequence"/>
</dbReference>
<evidence type="ECO:0000313" key="3">
    <source>
        <dbReference type="Proteomes" id="UP001331761"/>
    </source>
</evidence>
<name>A0AAN8IU94_TRICO</name>
<keyword evidence="1" id="KW-0732">Signal</keyword>
<comment type="caution">
    <text evidence="2">The sequence shown here is derived from an EMBL/GenBank/DDBJ whole genome shotgun (WGS) entry which is preliminary data.</text>
</comment>